<sequence length="381" mass="42862">MGTGRGVRRRGLLHSSSVCLKVGKRTIGSLPVLEMCAGLAIYNEQYAADETARSLRRSIHRNVFISKFILETIQEIKTPAQVGSRLVKLRKYRVDVNDALQRTGHKSVEFQNIECGDRKLQIACVVVDLMESVQLSPYRVQFCYQLPSGRESNAFPPDAYIIVNRRRLLLDLDYCVHTRVVRVGSQGELSGLEFVRTTYFAYLPGPPRTLEDFTIPPYIDPLLPVETDILPPRTFGDALRAVASVTESSSRSLPTVLLRCGDTTEFFPSFDLQREESLIDLDLHPSDLFCAVFRKQCGAYQVALIFTSLPDGVVTTQSLIFAPSAWRHAAVVLAVRGVVDGSYRRLVCRLSDRRVILLDIECSRVDIEEQWIKEGYESLVS</sequence>
<dbReference type="GO" id="GO:0003700">
    <property type="term" value="F:DNA-binding transcription factor activity"/>
    <property type="evidence" value="ECO:0007669"/>
    <property type="project" value="InterPro"/>
</dbReference>
<comment type="caution">
    <text evidence="2">The sequence shown here is derived from an EMBL/GenBank/DDBJ whole genome shotgun (WGS) entry which is preliminary data.</text>
</comment>
<evidence type="ECO:0000313" key="2">
    <source>
        <dbReference type="EMBL" id="KAJ7725049.1"/>
    </source>
</evidence>
<evidence type="ECO:0000259" key="1">
    <source>
        <dbReference type="Pfam" id="PF01285"/>
    </source>
</evidence>
<reference evidence="2" key="1">
    <citation type="submission" date="2023-03" db="EMBL/GenBank/DDBJ databases">
        <title>Massive genome expansion in bonnet fungi (Mycena s.s.) driven by repeated elements and novel gene families across ecological guilds.</title>
        <authorList>
            <consortium name="Lawrence Berkeley National Laboratory"/>
            <person name="Harder C.B."/>
            <person name="Miyauchi S."/>
            <person name="Viragh M."/>
            <person name="Kuo A."/>
            <person name="Thoen E."/>
            <person name="Andreopoulos B."/>
            <person name="Lu D."/>
            <person name="Skrede I."/>
            <person name="Drula E."/>
            <person name="Henrissat B."/>
            <person name="Morin E."/>
            <person name="Kohler A."/>
            <person name="Barry K."/>
            <person name="LaButti K."/>
            <person name="Morin E."/>
            <person name="Salamov A."/>
            <person name="Lipzen A."/>
            <person name="Mereny Z."/>
            <person name="Hegedus B."/>
            <person name="Baldrian P."/>
            <person name="Stursova M."/>
            <person name="Weitz H."/>
            <person name="Taylor A."/>
            <person name="Grigoriev I.V."/>
            <person name="Nagy L.G."/>
            <person name="Martin F."/>
            <person name="Kauserud H."/>
        </authorList>
    </citation>
    <scope>NUCLEOTIDE SEQUENCE</scope>
    <source>
        <strain evidence="2">CBHHK182m</strain>
    </source>
</reference>
<accession>A0AAD7HPU5</accession>
<dbReference type="AlphaFoldDB" id="A0AAD7HPU5"/>
<organism evidence="2 3">
    <name type="scientific">Mycena metata</name>
    <dbReference type="NCBI Taxonomy" id="1033252"/>
    <lineage>
        <taxon>Eukaryota</taxon>
        <taxon>Fungi</taxon>
        <taxon>Dikarya</taxon>
        <taxon>Basidiomycota</taxon>
        <taxon>Agaricomycotina</taxon>
        <taxon>Agaricomycetes</taxon>
        <taxon>Agaricomycetidae</taxon>
        <taxon>Agaricales</taxon>
        <taxon>Marasmiineae</taxon>
        <taxon>Mycenaceae</taxon>
        <taxon>Mycena</taxon>
    </lineage>
</organism>
<feature type="domain" description="TEA" evidence="1">
    <location>
        <begin position="36"/>
        <end position="91"/>
    </location>
</feature>
<dbReference type="EMBL" id="JARKIB010000197">
    <property type="protein sequence ID" value="KAJ7725049.1"/>
    <property type="molecule type" value="Genomic_DNA"/>
</dbReference>
<dbReference type="InterPro" id="IPR000818">
    <property type="entry name" value="TEA/ATTS_dom"/>
</dbReference>
<name>A0AAD7HPU5_9AGAR</name>
<gene>
    <name evidence="2" type="ORF">B0H16DRAFT_1736347</name>
</gene>
<proteinExistence type="predicted"/>
<protein>
    <recommendedName>
        <fullName evidence="1">TEA domain-containing protein</fullName>
    </recommendedName>
</protein>
<evidence type="ECO:0000313" key="3">
    <source>
        <dbReference type="Proteomes" id="UP001215598"/>
    </source>
</evidence>
<keyword evidence="3" id="KW-1185">Reference proteome</keyword>
<dbReference type="Pfam" id="PF01285">
    <property type="entry name" value="TEA"/>
    <property type="match status" value="1"/>
</dbReference>
<dbReference type="Proteomes" id="UP001215598">
    <property type="component" value="Unassembled WGS sequence"/>
</dbReference>